<reference evidence="2" key="1">
    <citation type="submission" date="2023-06" db="EMBL/GenBank/DDBJ databases">
        <title>Draft Genome Sequences of Representative Paenibacillus Polymyxa, Bacillus cereus, Fictibacillus sp., and Brevibacillus agri Strains Isolated from Amazonian Dark Earth.</title>
        <authorList>
            <person name="Pellegrinetti T.A."/>
            <person name="Cunha I.C.M."/>
            <person name="Chaves M.G."/>
            <person name="Freitas A.S."/>
            <person name="Silva A.V.R."/>
            <person name="Tsai S.M."/>
            <person name="Mendes L.W."/>
        </authorList>
    </citation>
    <scope>NUCLEOTIDE SEQUENCE</scope>
    <source>
        <strain evidence="2">CENA-BCM004</strain>
    </source>
</reference>
<dbReference type="Proteomes" id="UP001168694">
    <property type="component" value="Unassembled WGS sequence"/>
</dbReference>
<dbReference type="InterPro" id="IPR052171">
    <property type="entry name" value="NHEJ_LigD"/>
</dbReference>
<name>A0ABT8E8X5_9BACL</name>
<feature type="domain" description="DNA ligase D polymerase" evidence="1">
    <location>
        <begin position="26"/>
        <end position="273"/>
    </location>
</feature>
<evidence type="ECO:0000313" key="3">
    <source>
        <dbReference type="Proteomes" id="UP001168694"/>
    </source>
</evidence>
<protein>
    <submittedName>
        <fullName evidence="2">DNA polymerase domain-containing protein</fullName>
    </submittedName>
</protein>
<dbReference type="PANTHER" id="PTHR42705:SF2">
    <property type="entry name" value="BIFUNCTIONAL NON-HOMOLOGOUS END JOINING PROTEIN LIGD"/>
    <property type="match status" value="1"/>
</dbReference>
<proteinExistence type="predicted"/>
<comment type="caution">
    <text evidence="2">The sequence shown here is derived from an EMBL/GenBank/DDBJ whole genome shotgun (WGS) entry which is preliminary data.</text>
</comment>
<dbReference type="EMBL" id="JAUHLN010000003">
    <property type="protein sequence ID" value="MDN4074368.1"/>
    <property type="molecule type" value="Genomic_DNA"/>
</dbReference>
<dbReference type="RefSeq" id="WP_290400502.1">
    <property type="nucleotide sequence ID" value="NZ_JAUHLN010000003.1"/>
</dbReference>
<dbReference type="Pfam" id="PF21686">
    <property type="entry name" value="LigD_Prim-Pol"/>
    <property type="match status" value="1"/>
</dbReference>
<evidence type="ECO:0000259" key="1">
    <source>
        <dbReference type="Pfam" id="PF21686"/>
    </source>
</evidence>
<dbReference type="PANTHER" id="PTHR42705">
    <property type="entry name" value="BIFUNCTIONAL NON-HOMOLOGOUS END JOINING PROTEIN LIGD"/>
    <property type="match status" value="1"/>
</dbReference>
<dbReference type="Gene3D" id="3.90.920.10">
    <property type="entry name" value="DNA primase, PRIM domain"/>
    <property type="match status" value="1"/>
</dbReference>
<organism evidence="2 3">
    <name type="scientific">Fictibacillus terranigra</name>
    <dbReference type="NCBI Taxonomy" id="3058424"/>
    <lineage>
        <taxon>Bacteria</taxon>
        <taxon>Bacillati</taxon>
        <taxon>Bacillota</taxon>
        <taxon>Bacilli</taxon>
        <taxon>Bacillales</taxon>
        <taxon>Fictibacillaceae</taxon>
        <taxon>Fictibacillus</taxon>
    </lineage>
</organism>
<evidence type="ECO:0000313" key="2">
    <source>
        <dbReference type="EMBL" id="MDN4074368.1"/>
    </source>
</evidence>
<gene>
    <name evidence="2" type="ORF">QYF49_15385</name>
</gene>
<keyword evidence="3" id="KW-1185">Reference proteome</keyword>
<dbReference type="InterPro" id="IPR014145">
    <property type="entry name" value="LigD_pol_dom"/>
</dbReference>
<sequence>MIVQVDGREIEITSPDKILWKDSQTTKLDYVNYLLQVCDYILPYTKDRMLMYWLFPHGLHRSKIEKRSLLASAPSWVCSTFYKEKERILLNDRATLIWLANIEAIELHVPFDRYVRQDYPTDLVFDLDPSNNEIDLALEISLELKQVLGGIGLRSTVKTSGKTGLHIFVPIQPVFRFEETRLINKFVADYMLEMYSQKVTIERVKERRGTKLYLDYLQLWRGRTMAVPYSIRAANDALVSTPVTWEEVSQGFKPGHFTMERVLNRIKEKGDIFRPDEAVRNQNNERISRILTMLKSRK</sequence>
<accession>A0ABT8E8X5</accession>